<dbReference type="AlphaFoldDB" id="R7ZKR6"/>
<dbReference type="STRING" id="1232681.ADIS_4796"/>
<name>R7ZKR6_9BACT</name>
<evidence type="ECO:0000313" key="2">
    <source>
        <dbReference type="Proteomes" id="UP000013909"/>
    </source>
</evidence>
<proteinExistence type="predicted"/>
<dbReference type="EMBL" id="AQHR01000126">
    <property type="protein sequence ID" value="EON74685.1"/>
    <property type="molecule type" value="Genomic_DNA"/>
</dbReference>
<accession>R7ZKR6</accession>
<dbReference type="OrthoDB" id="6400902at2"/>
<protein>
    <submittedName>
        <fullName evidence="1">Uncharacterized protein</fullName>
    </submittedName>
</protein>
<evidence type="ECO:0000313" key="1">
    <source>
        <dbReference type="EMBL" id="EON74685.1"/>
    </source>
</evidence>
<reference evidence="1 2" key="1">
    <citation type="submission" date="2013-02" db="EMBL/GenBank/DDBJ databases">
        <title>A novel strain isolated from Lonar lake, Maharashtra, India.</title>
        <authorList>
            <person name="Singh A."/>
        </authorList>
    </citation>
    <scope>NUCLEOTIDE SEQUENCE [LARGE SCALE GENOMIC DNA]</scope>
    <source>
        <strain evidence="1 2">AK24</strain>
    </source>
</reference>
<dbReference type="Proteomes" id="UP000013909">
    <property type="component" value="Unassembled WGS sequence"/>
</dbReference>
<gene>
    <name evidence="1" type="ORF">ADIS_4796</name>
</gene>
<sequence>MISWINGLFALLAVILLATVSGEDIRYFRSATLTQEEGTVAVSVAINDSLSRQEFRRDGLSQITPLNYSMDLHTGICFDNKCRPLKIVVYWNITGRYLGFELLDGEYLSKYDHEPFTEAEYEQLHAFLADPFLPLGNYSFEELVKVPDTGSDEVDGVSGATSKEVLQYVVEGAAYTTHKLWNIVHGETREQISALTEAVMDSHLFAKILESPDPSDQTWAAERVAQLQKMDGEALAAVVRLLREGDYFQGYLLLRSLSRDQLASDSLQLELFNLIGAVGSNLETAVIDRLSEVSHLNPAVLDHSFGMIGGLGGQQVIRLLKLYDRHDVRNPRLYEALKGLLPHENAFVGRQIAQFLER</sequence>
<dbReference type="RefSeq" id="WP_010856907.1">
    <property type="nucleotide sequence ID" value="NZ_AQHR01000126.1"/>
</dbReference>
<comment type="caution">
    <text evidence="1">The sequence shown here is derived from an EMBL/GenBank/DDBJ whole genome shotgun (WGS) entry which is preliminary data.</text>
</comment>
<keyword evidence="2" id="KW-1185">Reference proteome</keyword>
<organism evidence="1 2">
    <name type="scientific">Lunatimonas lonarensis</name>
    <dbReference type="NCBI Taxonomy" id="1232681"/>
    <lineage>
        <taxon>Bacteria</taxon>
        <taxon>Pseudomonadati</taxon>
        <taxon>Bacteroidota</taxon>
        <taxon>Cytophagia</taxon>
        <taxon>Cytophagales</taxon>
        <taxon>Cyclobacteriaceae</taxon>
    </lineage>
</organism>